<dbReference type="Proteomes" id="UP000470409">
    <property type="component" value="Unassembled WGS sequence"/>
</dbReference>
<dbReference type="EMBL" id="WBPG01000014">
    <property type="protein sequence ID" value="KAB2443690.1"/>
    <property type="molecule type" value="Genomic_DNA"/>
</dbReference>
<protein>
    <recommendedName>
        <fullName evidence="1">BIG2 domain-containing protein</fullName>
    </recommendedName>
</protein>
<dbReference type="RefSeq" id="WP_151625996.1">
    <property type="nucleotide sequence ID" value="NZ_WBPG01000014.1"/>
</dbReference>
<evidence type="ECO:0000259" key="1">
    <source>
        <dbReference type="SMART" id="SM00635"/>
    </source>
</evidence>
<dbReference type="InterPro" id="IPR008969">
    <property type="entry name" value="CarboxyPept-like_regulatory"/>
</dbReference>
<sequence>MGGKYKQFKSVLTVCMIAILCLQLPGFYVKANGEEIIKEDRKFEIKSVQEAGKSNNPDISVSTLDDNVKAEQLAKKLVGDGVEIRNVKYKGANQAAGTVQAKQNIFGIEDGVILSTGNAKGIIGPNKYKSYTQINNQPGDSDVEKLLGNGTKTFDASTLEFEFKPLKERMNVQYVLASDEYEEFSNYSDVVGMFINERNIALADSWAPVSTSTINKWVNRDNNYISNTNGSRNTEMDGMTKVLDARSYVKANDWNKLKLVIADGKDNGVDSNVLIKPIAFEDIPSPVEYDDVAMQRRDIVDISADKSKFIVGFVRYGKGNKELSIDWKVTLPKNATSSAEVKNQGKVVFGKDEFEKTIEIEVNKQDRDLQFSFSGKRSDTASWQRTVGIFMDRIIMTPERVKLKFGEEQVYKVIAKYRDETEEDITDKIKLEANKHEIVEVNSGNKIIGRQAGVTSVTAQYGDMFGWSTVEVEKILKDIELERDNYILVDKAKGQILVRGVYEGGLKEEIKGGLNVTSSNEKAVRILDSRTFESVGEGDAVLTVEYGGFKKNINVTVKKSNRKLTQMHFYPAYENRSRVMTEGSKTQLTLLARYDDGYVEEVTKVAEMVSANPEVAGIEFENGEMYLVGNGVGETVIKVSYKDFKFEEKIKVEKRVEELLINKNQINLKEGAKEKIVVKAKYNDGEKDVTDQTNFWINDGNIAKIAGDGEIRGLKQGQSTLVANYKDLEVRVPIYIENGLKDIEFETSNLTLPINGTKKLQVTGVYEENYRSSINNEATFSSNNDNVKVDKLGNIVAQKEGESIITVSVRDIKKEVKVKVENPLVALQVGTEKIALKTKEAYELKVTGVYEDGSLKDVTKSANFKSSNPSVVAVDASGKLVAQDKKGNATVTITKDKQSLNIPVEVTEKETGLLLEVQDGSGRGIDNVSVVLEDSKKKTQKLITGSNGTLSLKPQDGAYKVYVYKKGYKPVAVDVVVKNDERTKQKVTLEPSQLFDGKMNVTQMSKEEIEKAGIDVNHPDNRHVYKFELHLKIDNEDKKVDYIINNVGKVIQGDLNVSIGSGASEVNVYPVVIQNERFQEKEAPPAVGYMVVPGKVSWLKEFFKVEVMIQSFADEPFELTNTNVSLNLPEGLSLAPISEKQNETIHLGTIGGNEVKKAEWYIRGDKKGEYHLNANFSSTLYPFDEPLSAGFKTAKPIEVYGEDGVKMHIKVDKKAYRGLPYVVRVGIENKSPNVIYDLQVELNEEEKKNFVYTPGTELKRVVNSIPSGETVWLDYLLLPKISGDLNIGKSFIKKVGDGINIETVLSTIDE</sequence>
<comment type="caution">
    <text evidence="2">The sequence shown here is derived from an EMBL/GenBank/DDBJ whole genome shotgun (WGS) entry which is preliminary data.</text>
</comment>
<feature type="domain" description="BIG2" evidence="1">
    <location>
        <begin position="739"/>
        <end position="819"/>
    </location>
</feature>
<dbReference type="InterPro" id="IPR003343">
    <property type="entry name" value="Big_2"/>
</dbReference>
<name>A0A7V7V5E1_9BACI</name>
<dbReference type="Gene3D" id="2.60.40.1120">
    <property type="entry name" value="Carboxypeptidase-like, regulatory domain"/>
    <property type="match status" value="1"/>
</dbReference>
<dbReference type="SUPFAM" id="SSF49464">
    <property type="entry name" value="Carboxypeptidase regulatory domain-like"/>
    <property type="match status" value="1"/>
</dbReference>
<dbReference type="Gene3D" id="2.60.40.1080">
    <property type="match status" value="6"/>
</dbReference>
<dbReference type="SUPFAM" id="SSF49373">
    <property type="entry name" value="Invasin/intimin cell-adhesion fragments"/>
    <property type="match status" value="2"/>
</dbReference>
<organism evidence="2 3">
    <name type="scientific">Bacillus luti</name>
    <dbReference type="NCBI Taxonomy" id="2026191"/>
    <lineage>
        <taxon>Bacteria</taxon>
        <taxon>Bacillati</taxon>
        <taxon>Bacillota</taxon>
        <taxon>Bacilli</taxon>
        <taxon>Bacillales</taxon>
        <taxon>Bacillaceae</taxon>
        <taxon>Bacillus</taxon>
        <taxon>Bacillus cereus group</taxon>
    </lineage>
</organism>
<dbReference type="SMART" id="SM00635">
    <property type="entry name" value="BID_2"/>
    <property type="match status" value="3"/>
</dbReference>
<accession>A0A7V7V5E1</accession>
<reference evidence="2 3" key="1">
    <citation type="submission" date="2019-10" db="EMBL/GenBank/DDBJ databases">
        <title>Bacillus from the desert of Cuatro Cinegas, Coahuila.</title>
        <authorList>
            <person name="Olmedo-Alvarez G."/>
            <person name="Saldana S."/>
            <person name="Barcelo D."/>
        </authorList>
    </citation>
    <scope>NUCLEOTIDE SEQUENCE [LARGE SCALE GENOMIC DNA]</scope>
    <source>
        <strain evidence="2 3">CH155b_5T</strain>
    </source>
</reference>
<feature type="domain" description="BIG2" evidence="1">
    <location>
        <begin position="655"/>
        <end position="735"/>
    </location>
</feature>
<evidence type="ECO:0000313" key="2">
    <source>
        <dbReference type="EMBL" id="KAB2443690.1"/>
    </source>
</evidence>
<dbReference type="InterPro" id="IPR008964">
    <property type="entry name" value="Invasin/intimin_cell_adhesion"/>
</dbReference>
<evidence type="ECO:0000313" key="3">
    <source>
        <dbReference type="Proteomes" id="UP000470409"/>
    </source>
</evidence>
<proteinExistence type="predicted"/>
<dbReference type="InterPro" id="IPR049804">
    <property type="entry name" value="Choice_anch_L"/>
</dbReference>
<feature type="domain" description="BIG2" evidence="1">
    <location>
        <begin position="823"/>
        <end position="905"/>
    </location>
</feature>
<gene>
    <name evidence="2" type="ORF">F8163_11605</name>
</gene>
<dbReference type="NCBIfam" id="NF038133">
    <property type="entry name" value="choice_anch_L"/>
    <property type="match status" value="1"/>
</dbReference>